<keyword evidence="1 2" id="KW-0732">Signal</keyword>
<dbReference type="RefSeq" id="WP_279925604.1">
    <property type="nucleotide sequence ID" value="NZ_JARWBG010000001.1"/>
</dbReference>
<feature type="chain" id="PRO_5045725561" evidence="2">
    <location>
        <begin position="18"/>
        <end position="631"/>
    </location>
</feature>
<dbReference type="Pfam" id="PF13517">
    <property type="entry name" value="FG-GAP_3"/>
    <property type="match status" value="1"/>
</dbReference>
<dbReference type="InterPro" id="IPR013517">
    <property type="entry name" value="FG-GAP"/>
</dbReference>
<dbReference type="Proteomes" id="UP001223144">
    <property type="component" value="Unassembled WGS sequence"/>
</dbReference>
<organism evidence="3 4">
    <name type="scientific">Streptomyces chengmaiensis</name>
    <dbReference type="NCBI Taxonomy" id="3040919"/>
    <lineage>
        <taxon>Bacteria</taxon>
        <taxon>Bacillati</taxon>
        <taxon>Actinomycetota</taxon>
        <taxon>Actinomycetes</taxon>
        <taxon>Kitasatosporales</taxon>
        <taxon>Streptomycetaceae</taxon>
        <taxon>Streptomyces</taxon>
    </lineage>
</organism>
<name>A0ABT6HFF6_9ACTN</name>
<evidence type="ECO:0000313" key="3">
    <source>
        <dbReference type="EMBL" id="MDH2387495.1"/>
    </source>
</evidence>
<dbReference type="InterPro" id="IPR028994">
    <property type="entry name" value="Integrin_alpha_N"/>
</dbReference>
<evidence type="ECO:0000313" key="4">
    <source>
        <dbReference type="Proteomes" id="UP001223144"/>
    </source>
</evidence>
<feature type="signal peptide" evidence="2">
    <location>
        <begin position="1"/>
        <end position="17"/>
    </location>
</feature>
<accession>A0ABT6HFF6</accession>
<gene>
    <name evidence="3" type="ORF">QCN29_01565</name>
</gene>
<evidence type="ECO:0000256" key="1">
    <source>
        <dbReference type="ARBA" id="ARBA00022729"/>
    </source>
</evidence>
<evidence type="ECO:0000256" key="2">
    <source>
        <dbReference type="SAM" id="SignalP"/>
    </source>
</evidence>
<sequence>MTAGPLAALAAAVPATAAPASLAAPAAPSQTLTLAPGSEIVSAGSTGFLSVDAQNDVLWTRYADGSTVKLATDSGQFTFTAAHGAASDTVALGDNRFIGISSRITLRDMASGASTVVDLAGYGYDYVGAVGDWVIATKPTGEQGETEEAHVLGLVDGAMTDRVVAGLPDRITDVRAGAGAPGSVLLSYKRVSSGPEVELRDYAVVDLAAAKVTTSRGMVSFGHARSALSATHMASFKNGLGSDYATLSTATLGEDPQTWSMPVSGFYDPMVGLVGDWVLYGDSQDLEHGFDAWETSFRAVPIGGWQSRKILDHATSLAPAPDGSLLVMGGTVEHGEGVYRISAGADGAPVAELIASTGQPTRITLVDTDVPAVARLDQGPGRLRWKLSRLNAHVTVTLRHTASGSERKYYPAVDFPDRDGPGWVDLEWDGLLDGLGGKLAAPDGDYTWQLTAKPINGVGPDLTVRGAFTVSREPAAHDYTGNGSPDLLVRGESGYLFLKDTYHDPANPQLNSRVGDMIGHGWNIYDDVQAVGDVAGATHGDVVGRDRDGVLWLYLGKGDGTFTSRTRIGGGWNGYRQMVGIGDSNVDGRADLLVTAADGSSYVYHGTGNWQVPFAPRELTAIDTPSYQTVI</sequence>
<reference evidence="3 4" key="1">
    <citation type="submission" date="2023-04" db="EMBL/GenBank/DDBJ databases">
        <title>Streptomyces chengmaiensis sp. nov. isolated from the stem of mangrove plant in Hainan.</title>
        <authorList>
            <person name="Huang X."/>
            <person name="Zhou S."/>
            <person name="Chu X."/>
            <person name="Xie Y."/>
            <person name="Lin Y."/>
        </authorList>
    </citation>
    <scope>NUCLEOTIDE SEQUENCE [LARGE SCALE GENOMIC DNA]</scope>
    <source>
        <strain evidence="3 4">HNM0663</strain>
    </source>
</reference>
<comment type="caution">
    <text evidence="3">The sequence shown here is derived from an EMBL/GenBank/DDBJ whole genome shotgun (WGS) entry which is preliminary data.</text>
</comment>
<proteinExistence type="predicted"/>
<dbReference type="SUPFAM" id="SSF69318">
    <property type="entry name" value="Integrin alpha N-terminal domain"/>
    <property type="match status" value="1"/>
</dbReference>
<dbReference type="EMBL" id="JARWBG010000001">
    <property type="protein sequence ID" value="MDH2387495.1"/>
    <property type="molecule type" value="Genomic_DNA"/>
</dbReference>
<protein>
    <submittedName>
        <fullName evidence="3">VCBS repeat-containing protein</fullName>
    </submittedName>
</protein>
<keyword evidence="4" id="KW-1185">Reference proteome</keyword>